<protein>
    <submittedName>
        <fullName evidence="2">Uncharacterized protein</fullName>
    </submittedName>
</protein>
<sequence length="227" mass="25077">MPRKLIPAKIKREFKKITQQLVLDLSQALTIVQESPMFVDCPNCIWDSINKKSSNVFDASFVASTTVFPSTDQSRTISPISFTGGRCPVCIGEGQLFTSKEICIPAMINFFSAANDRQGGFVQMAAGKEGKNSLLVKTLACHYELLLNNEIFMVHNGVKCEKFTPPIVRGLGGIDAITECVMLTVEIGQRTTDKFRTSTDPKDDPRRRIKGPTDLPTLRGTRTGRDS</sequence>
<reference evidence="2" key="1">
    <citation type="journal article" date="2015" name="Nature">
        <title>Complex archaea that bridge the gap between prokaryotes and eukaryotes.</title>
        <authorList>
            <person name="Spang A."/>
            <person name="Saw J.H."/>
            <person name="Jorgensen S.L."/>
            <person name="Zaremba-Niedzwiedzka K."/>
            <person name="Martijn J."/>
            <person name="Lind A.E."/>
            <person name="van Eijk R."/>
            <person name="Schleper C."/>
            <person name="Guy L."/>
            <person name="Ettema T.J."/>
        </authorList>
    </citation>
    <scope>NUCLEOTIDE SEQUENCE</scope>
</reference>
<name>A0A0F9FN13_9ZZZZ</name>
<dbReference type="EMBL" id="LAZR01020787">
    <property type="protein sequence ID" value="KKL87623.1"/>
    <property type="molecule type" value="Genomic_DNA"/>
</dbReference>
<comment type="caution">
    <text evidence="2">The sequence shown here is derived from an EMBL/GenBank/DDBJ whole genome shotgun (WGS) entry which is preliminary data.</text>
</comment>
<feature type="compositionally biased region" description="Basic and acidic residues" evidence="1">
    <location>
        <begin position="193"/>
        <end position="206"/>
    </location>
</feature>
<dbReference type="AlphaFoldDB" id="A0A0F9FN13"/>
<gene>
    <name evidence="2" type="ORF">LCGC14_1932870</name>
</gene>
<evidence type="ECO:0000313" key="2">
    <source>
        <dbReference type="EMBL" id="KKL87623.1"/>
    </source>
</evidence>
<organism evidence="2">
    <name type="scientific">marine sediment metagenome</name>
    <dbReference type="NCBI Taxonomy" id="412755"/>
    <lineage>
        <taxon>unclassified sequences</taxon>
        <taxon>metagenomes</taxon>
        <taxon>ecological metagenomes</taxon>
    </lineage>
</organism>
<feature type="region of interest" description="Disordered" evidence="1">
    <location>
        <begin position="193"/>
        <end position="227"/>
    </location>
</feature>
<proteinExistence type="predicted"/>
<evidence type="ECO:0000256" key="1">
    <source>
        <dbReference type="SAM" id="MobiDB-lite"/>
    </source>
</evidence>
<accession>A0A0F9FN13</accession>